<dbReference type="InterPro" id="IPR001279">
    <property type="entry name" value="Metallo-B-lactamas"/>
</dbReference>
<dbReference type="Proteomes" id="UP001501729">
    <property type="component" value="Unassembled WGS sequence"/>
</dbReference>
<feature type="domain" description="Rhodanese" evidence="3">
    <location>
        <begin position="27"/>
        <end position="120"/>
    </location>
</feature>
<dbReference type="GO" id="GO:0046872">
    <property type="term" value="F:metal ion binding"/>
    <property type="evidence" value="ECO:0007669"/>
    <property type="project" value="UniProtKB-KW"/>
</dbReference>
<dbReference type="Pfam" id="PF00753">
    <property type="entry name" value="Lactamase_B"/>
    <property type="match status" value="1"/>
</dbReference>
<sequence length="401" mass="43829">MSESPFPSPTAEVETVTPNELYERIDTGESVTLLDVRATDEYEKWKIDGENVESSNVPYFEYLADDPNDELFDPVPKDEEVTVLCAKGGSSEYIAGLFAERGYNVYHLEDGMKGWARVLKLRKIESENENKNAETTVIQYQRPSSRCLSYLVVSDDEAAVIDPLRAFADEYVSNAKARGAKLRYAIDTHVHADHVSGVRSVAESSSAEAVVPAPADARGIGYDASYRTVEDGEKLPLGNVEIDVIHTPGHTSGMTSDRVGDVLFTGDTLFTESVARPDLEEGDEGAPEAAKTLYETLQERILSLVDETVVAPAHFSDSATSADDGTYTATIGDLTESMDALSMSRDEFVNFITSDMPPRPANYEDIIATNLGERDTDDEEAFELELGPNNCAASRDSLTSD</sequence>
<feature type="region of interest" description="Disordered" evidence="2">
    <location>
        <begin position="1"/>
        <end position="24"/>
    </location>
</feature>
<evidence type="ECO:0000256" key="2">
    <source>
        <dbReference type="SAM" id="MobiDB-lite"/>
    </source>
</evidence>
<evidence type="ECO:0000313" key="5">
    <source>
        <dbReference type="Proteomes" id="UP001501729"/>
    </source>
</evidence>
<dbReference type="EMBL" id="BAABKX010000014">
    <property type="protein sequence ID" value="GAA5054895.1"/>
    <property type="molecule type" value="Genomic_DNA"/>
</dbReference>
<dbReference type="RefSeq" id="WP_227773203.1">
    <property type="nucleotide sequence ID" value="NZ_BAABKX010000014.1"/>
</dbReference>
<dbReference type="PROSITE" id="PS50206">
    <property type="entry name" value="RHODANESE_3"/>
    <property type="match status" value="1"/>
</dbReference>
<proteinExistence type="predicted"/>
<dbReference type="GO" id="GO:0070813">
    <property type="term" value="P:hydrogen sulfide metabolic process"/>
    <property type="evidence" value="ECO:0007669"/>
    <property type="project" value="TreeGrafter"/>
</dbReference>
<dbReference type="Pfam" id="PF00581">
    <property type="entry name" value="Rhodanese"/>
    <property type="match status" value="1"/>
</dbReference>
<dbReference type="InterPro" id="IPR036866">
    <property type="entry name" value="RibonucZ/Hydroxyglut_hydro"/>
</dbReference>
<dbReference type="PANTHER" id="PTHR43084:SF1">
    <property type="entry name" value="PERSULFIDE DIOXYGENASE ETHE1, MITOCHONDRIAL"/>
    <property type="match status" value="1"/>
</dbReference>
<accession>A0AAV3UK83</accession>
<dbReference type="InterPro" id="IPR044528">
    <property type="entry name" value="POD-like_MBL-fold"/>
</dbReference>
<dbReference type="AlphaFoldDB" id="A0AAV3UK83"/>
<gene>
    <name evidence="4" type="ORF">GCM10025751_34000</name>
</gene>
<evidence type="ECO:0000313" key="4">
    <source>
        <dbReference type="EMBL" id="GAA5054895.1"/>
    </source>
</evidence>
<dbReference type="SMART" id="SM00849">
    <property type="entry name" value="Lactamase_B"/>
    <property type="match status" value="1"/>
</dbReference>
<keyword evidence="1" id="KW-0479">Metal-binding</keyword>
<evidence type="ECO:0000256" key="1">
    <source>
        <dbReference type="ARBA" id="ARBA00022723"/>
    </source>
</evidence>
<dbReference type="InterPro" id="IPR001763">
    <property type="entry name" value="Rhodanese-like_dom"/>
</dbReference>
<dbReference type="GO" id="GO:0050313">
    <property type="term" value="F:sulfur dioxygenase activity"/>
    <property type="evidence" value="ECO:0007669"/>
    <property type="project" value="InterPro"/>
</dbReference>
<dbReference type="InterPro" id="IPR036873">
    <property type="entry name" value="Rhodanese-like_dom_sf"/>
</dbReference>
<dbReference type="SMART" id="SM00450">
    <property type="entry name" value="RHOD"/>
    <property type="match status" value="1"/>
</dbReference>
<keyword evidence="5" id="KW-1185">Reference proteome</keyword>
<comment type="caution">
    <text evidence="4">The sequence shown here is derived from an EMBL/GenBank/DDBJ whole genome shotgun (WGS) entry which is preliminary data.</text>
</comment>
<name>A0AAV3UK83_9EURY</name>
<dbReference type="SUPFAM" id="SSF52821">
    <property type="entry name" value="Rhodanese/Cell cycle control phosphatase"/>
    <property type="match status" value="1"/>
</dbReference>
<organism evidence="4 5">
    <name type="scientific">Haladaptatus pallidirubidus</name>
    <dbReference type="NCBI Taxonomy" id="1008152"/>
    <lineage>
        <taxon>Archaea</taxon>
        <taxon>Methanobacteriati</taxon>
        <taxon>Methanobacteriota</taxon>
        <taxon>Stenosarchaea group</taxon>
        <taxon>Halobacteria</taxon>
        <taxon>Halobacteriales</taxon>
        <taxon>Haladaptataceae</taxon>
        <taxon>Haladaptatus</taxon>
    </lineage>
</organism>
<dbReference type="CDD" id="cd07724">
    <property type="entry name" value="POD-like_MBL-fold"/>
    <property type="match status" value="1"/>
</dbReference>
<protein>
    <submittedName>
        <fullName evidence="4">Rhodanese-like domain-containing protein</fullName>
    </submittedName>
</protein>
<dbReference type="PANTHER" id="PTHR43084">
    <property type="entry name" value="PERSULFIDE DIOXYGENASE ETHE1"/>
    <property type="match status" value="1"/>
</dbReference>
<dbReference type="InterPro" id="IPR051682">
    <property type="entry name" value="Mito_Persulfide_Diox"/>
</dbReference>
<dbReference type="SUPFAM" id="SSF56281">
    <property type="entry name" value="Metallo-hydrolase/oxidoreductase"/>
    <property type="match status" value="1"/>
</dbReference>
<feature type="region of interest" description="Disordered" evidence="2">
    <location>
        <begin position="372"/>
        <end position="401"/>
    </location>
</feature>
<evidence type="ECO:0000259" key="3">
    <source>
        <dbReference type="PROSITE" id="PS50206"/>
    </source>
</evidence>
<reference evidence="4 5" key="1">
    <citation type="journal article" date="2019" name="Int. J. Syst. Evol. Microbiol.">
        <title>The Global Catalogue of Microorganisms (GCM) 10K type strain sequencing project: providing services to taxonomists for standard genome sequencing and annotation.</title>
        <authorList>
            <consortium name="The Broad Institute Genomics Platform"/>
            <consortium name="The Broad Institute Genome Sequencing Center for Infectious Disease"/>
            <person name="Wu L."/>
            <person name="Ma J."/>
        </authorList>
    </citation>
    <scope>NUCLEOTIDE SEQUENCE [LARGE SCALE GENOMIC DNA]</scope>
    <source>
        <strain evidence="4 5">JCM 17504</strain>
    </source>
</reference>
<dbReference type="GO" id="GO:0006749">
    <property type="term" value="P:glutathione metabolic process"/>
    <property type="evidence" value="ECO:0007669"/>
    <property type="project" value="InterPro"/>
</dbReference>
<dbReference type="GeneID" id="68613386"/>
<dbReference type="Gene3D" id="3.40.250.10">
    <property type="entry name" value="Rhodanese-like domain"/>
    <property type="match status" value="1"/>
</dbReference>
<dbReference type="Gene3D" id="3.60.15.10">
    <property type="entry name" value="Ribonuclease Z/Hydroxyacylglutathione hydrolase-like"/>
    <property type="match status" value="1"/>
</dbReference>